<dbReference type="Pfam" id="PF07715">
    <property type="entry name" value="Plug"/>
    <property type="match status" value="1"/>
</dbReference>
<keyword evidence="2 9" id="KW-0813">Transport</keyword>
<keyword evidence="3 9" id="KW-1134">Transmembrane beta strand</keyword>
<protein>
    <submittedName>
        <fullName evidence="15">TonB-dependent receptor</fullName>
    </submittedName>
</protein>
<dbReference type="InterPro" id="IPR012910">
    <property type="entry name" value="Plug_dom"/>
</dbReference>
<evidence type="ECO:0000259" key="13">
    <source>
        <dbReference type="Pfam" id="PF00593"/>
    </source>
</evidence>
<dbReference type="InterPro" id="IPR036942">
    <property type="entry name" value="Beta-barrel_TonB_sf"/>
</dbReference>
<evidence type="ECO:0000313" key="15">
    <source>
        <dbReference type="EMBL" id="MBZ9612807.1"/>
    </source>
</evidence>
<dbReference type="PANTHER" id="PTHR47234">
    <property type="match status" value="1"/>
</dbReference>
<accession>A0ABS7XDG3</accession>
<dbReference type="RefSeq" id="WP_205312288.1">
    <property type="nucleotide sequence ID" value="NZ_JAERPS020000005.1"/>
</dbReference>
<dbReference type="EMBL" id="JAERPS020000005">
    <property type="protein sequence ID" value="MBZ9612807.1"/>
    <property type="molecule type" value="Genomic_DNA"/>
</dbReference>
<evidence type="ECO:0000256" key="4">
    <source>
        <dbReference type="ARBA" id="ARBA00022692"/>
    </source>
</evidence>
<keyword evidence="7 9" id="KW-0472">Membrane</keyword>
<evidence type="ECO:0000259" key="14">
    <source>
        <dbReference type="Pfam" id="PF07715"/>
    </source>
</evidence>
<comment type="subcellular location">
    <subcellularLocation>
        <location evidence="1 9">Cell outer membrane</location>
        <topology evidence="1 9">Multi-pass membrane protein</topology>
    </subcellularLocation>
</comment>
<keyword evidence="5 12" id="KW-0732">Signal</keyword>
<evidence type="ECO:0000256" key="12">
    <source>
        <dbReference type="SAM" id="SignalP"/>
    </source>
</evidence>
<keyword evidence="8 9" id="KW-0998">Cell outer membrane</keyword>
<feature type="domain" description="TonB-dependent receptor plug" evidence="14">
    <location>
        <begin position="55"/>
        <end position="166"/>
    </location>
</feature>
<name>A0ABS7XDG3_9GAMM</name>
<feature type="domain" description="TonB-dependent receptor-like beta-barrel" evidence="13">
    <location>
        <begin position="375"/>
        <end position="913"/>
    </location>
</feature>
<evidence type="ECO:0000256" key="3">
    <source>
        <dbReference type="ARBA" id="ARBA00022452"/>
    </source>
</evidence>
<dbReference type="PANTHER" id="PTHR47234:SF2">
    <property type="entry name" value="TONB-DEPENDENT RECEPTOR"/>
    <property type="match status" value="1"/>
</dbReference>
<dbReference type="Gene3D" id="2.40.170.20">
    <property type="entry name" value="TonB-dependent receptor, beta-barrel domain"/>
    <property type="match status" value="1"/>
</dbReference>
<dbReference type="Proteomes" id="UP000663814">
    <property type="component" value="Unassembled WGS sequence"/>
</dbReference>
<evidence type="ECO:0000256" key="11">
    <source>
        <dbReference type="RuleBase" id="RU003357"/>
    </source>
</evidence>
<dbReference type="SUPFAM" id="SSF56935">
    <property type="entry name" value="Porins"/>
    <property type="match status" value="1"/>
</dbReference>
<dbReference type="InterPro" id="IPR037066">
    <property type="entry name" value="Plug_dom_sf"/>
</dbReference>
<keyword evidence="15" id="KW-0675">Receptor</keyword>
<evidence type="ECO:0000256" key="9">
    <source>
        <dbReference type="PROSITE-ProRule" id="PRU01360"/>
    </source>
</evidence>
<comment type="caution">
    <text evidence="15">The sequence shown here is derived from an EMBL/GenBank/DDBJ whole genome shotgun (WGS) entry which is preliminary data.</text>
</comment>
<evidence type="ECO:0000313" key="16">
    <source>
        <dbReference type="Proteomes" id="UP000663814"/>
    </source>
</evidence>
<dbReference type="InterPro" id="IPR039426">
    <property type="entry name" value="TonB-dep_rcpt-like"/>
</dbReference>
<feature type="signal peptide" evidence="12">
    <location>
        <begin position="1"/>
        <end position="31"/>
    </location>
</feature>
<reference evidence="15 16" key="1">
    <citation type="submission" date="2021-08" db="EMBL/GenBank/DDBJ databases">
        <title>Rheinheimera aquimaris sp. nov., isolated from seawater of the East Sea in Korea.</title>
        <authorList>
            <person name="Kim K.H."/>
            <person name="Wenting R."/>
            <person name="Kim K.R."/>
            <person name="Jeon C.O."/>
        </authorList>
    </citation>
    <scope>NUCLEOTIDE SEQUENCE [LARGE SCALE GENOMIC DNA]</scope>
    <source>
        <strain evidence="15 16">MA-13</strain>
    </source>
</reference>
<evidence type="ECO:0000256" key="1">
    <source>
        <dbReference type="ARBA" id="ARBA00004571"/>
    </source>
</evidence>
<dbReference type="Gene3D" id="2.170.130.10">
    <property type="entry name" value="TonB-dependent receptor, plug domain"/>
    <property type="match status" value="1"/>
</dbReference>
<evidence type="ECO:0000256" key="6">
    <source>
        <dbReference type="ARBA" id="ARBA00023077"/>
    </source>
</evidence>
<gene>
    <name evidence="15" type="ORF">I4W93_014525</name>
</gene>
<sequence length="951" mass="102166">MYTNNKLSKAVRLAIAFGAASATAFTASVNAAEEDETAKVERIEVTGSRIKRTDLETSSPIQITSAEEIKLSGFTRIEDLMNSLPQVEAAETSFLANGSAGTATLDLRGMGANRTLVLVNGRRLQPGGIYTQAADVNQIPAALVKRVEVLTGGGSATYGADAVAGVVNFVMNDDFEGFELTVGGSGYQHNNDNKYMQERMDARGFDYPTGNTGIDGKAINIDLTMGGEFAGGKGHATAYATWRQVDELRQGARDYSSCALNAAGTACGGSGTTPNPNFYFYPVTDGETDFSQEVFWTLGTDSSFIPSVGNVYNFAPVNHFMRPDERYTFGAFVDYEINEHARPYMELGYMHDRTVAQIAESGIFFRYFNFDINNPLFSDAQRAQFRNEFGADVETIGAYIGKRNKEGGGRQDNLEHSSYRIVAGVEGDINDSWSYDASFQYGSTASNSVYRNDFYAPRIDSAVGAIGSNPCTGVCQPYPVFTYNGISPEVAATLGGTGILTGLTSQTIVNAFVTGELDFTLPSASMPLAAVFGVENREVDFERLADEVFALGDLAGQGGPTPSLIGGYSLREIFGELSVPLVDDAPAMESLILDLGARYSDYNTSGGETTYKVALDWTPVADWKVRASYNRAVRAPNVAELFASQSIGLWQGEDPCAGATPEYSAAQCANTGVPADLYGTIAPNPADQYNGFFGGNPNLKPEIADTISFGVVANPFEGFNFSVDYWDIQLEEVIGTIGAELTVRQCAETGLAAFCNNITRAPGTASLWRGEAGFVAATNINLASRHWRGVDVSSNYETDIGDGKLTVKLIGTYSLKKEYEPLPGVASATYDCAGMFNANCFAQPDWRHSMTVSYTTGDFWTASAKWRFFGAVDHDGTTDQLVGDGLSSESYLDLTGAFDINDHVSLLVGVNNVLDREPPIVGGSLGSNGNTVAGFYDTLGRYIHASVTMRF</sequence>
<evidence type="ECO:0000256" key="10">
    <source>
        <dbReference type="PROSITE-ProRule" id="PRU10144"/>
    </source>
</evidence>
<dbReference type="InterPro" id="IPR010917">
    <property type="entry name" value="TonB_rcpt_CS"/>
</dbReference>
<keyword evidence="16" id="KW-1185">Reference proteome</keyword>
<comment type="similarity">
    <text evidence="9 11">Belongs to the TonB-dependent receptor family.</text>
</comment>
<feature type="chain" id="PRO_5046151365" evidence="12">
    <location>
        <begin position="32"/>
        <end position="951"/>
    </location>
</feature>
<organism evidence="15 16">
    <name type="scientific">Rheinheimera maricola</name>
    <dbReference type="NCBI Taxonomy" id="2793282"/>
    <lineage>
        <taxon>Bacteria</taxon>
        <taxon>Pseudomonadati</taxon>
        <taxon>Pseudomonadota</taxon>
        <taxon>Gammaproteobacteria</taxon>
        <taxon>Chromatiales</taxon>
        <taxon>Chromatiaceae</taxon>
        <taxon>Rheinheimera</taxon>
    </lineage>
</organism>
<evidence type="ECO:0000256" key="8">
    <source>
        <dbReference type="ARBA" id="ARBA00023237"/>
    </source>
</evidence>
<dbReference type="Pfam" id="PF00593">
    <property type="entry name" value="TonB_dep_Rec_b-barrel"/>
    <property type="match status" value="1"/>
</dbReference>
<dbReference type="PROSITE" id="PS52016">
    <property type="entry name" value="TONB_DEPENDENT_REC_3"/>
    <property type="match status" value="1"/>
</dbReference>
<evidence type="ECO:0000256" key="5">
    <source>
        <dbReference type="ARBA" id="ARBA00022729"/>
    </source>
</evidence>
<proteinExistence type="inferred from homology"/>
<evidence type="ECO:0000256" key="7">
    <source>
        <dbReference type="ARBA" id="ARBA00023136"/>
    </source>
</evidence>
<evidence type="ECO:0000256" key="2">
    <source>
        <dbReference type="ARBA" id="ARBA00022448"/>
    </source>
</evidence>
<feature type="short sequence motif" description="TonB C-terminal box" evidence="10">
    <location>
        <begin position="934"/>
        <end position="951"/>
    </location>
</feature>
<keyword evidence="4 9" id="KW-0812">Transmembrane</keyword>
<dbReference type="InterPro" id="IPR000531">
    <property type="entry name" value="Beta-barrel_TonB"/>
</dbReference>
<keyword evidence="6 11" id="KW-0798">TonB box</keyword>
<dbReference type="PROSITE" id="PS01156">
    <property type="entry name" value="TONB_DEPENDENT_REC_2"/>
    <property type="match status" value="1"/>
</dbReference>